<dbReference type="AlphaFoldDB" id="A0A1M5DN08"/>
<accession>A0A1M5DN08</accession>
<name>A0A1M5DN08_9BACE</name>
<keyword evidence="3" id="KW-1185">Reference proteome</keyword>
<evidence type="ECO:0000313" key="3">
    <source>
        <dbReference type="Proteomes" id="UP000184509"/>
    </source>
</evidence>
<evidence type="ECO:0000313" key="2">
    <source>
        <dbReference type="EMBL" id="SHF68271.1"/>
    </source>
</evidence>
<sequence length="34" mass="3834">MDDGLLVNGSAIVGEWIFFIGEWTFFVGRVGWSK</sequence>
<dbReference type="STRING" id="1297750.SAMN05444405_11216"/>
<evidence type="ECO:0000256" key="1">
    <source>
        <dbReference type="SAM" id="Phobius"/>
    </source>
</evidence>
<dbReference type="EMBL" id="FQTV01000012">
    <property type="protein sequence ID" value="SHF68271.1"/>
    <property type="molecule type" value="Genomic_DNA"/>
</dbReference>
<protein>
    <submittedName>
        <fullName evidence="2">Uncharacterized protein</fullName>
    </submittedName>
</protein>
<keyword evidence="1" id="KW-0472">Membrane</keyword>
<keyword evidence="1" id="KW-0812">Transmembrane</keyword>
<proteinExistence type="predicted"/>
<gene>
    <name evidence="2" type="ORF">SAMN05444405_11216</name>
</gene>
<keyword evidence="1" id="KW-1133">Transmembrane helix</keyword>
<dbReference type="Proteomes" id="UP000184509">
    <property type="component" value="Unassembled WGS sequence"/>
</dbReference>
<reference evidence="2 3" key="1">
    <citation type="submission" date="2016-11" db="EMBL/GenBank/DDBJ databases">
        <authorList>
            <person name="Jaros S."/>
            <person name="Januszkiewicz K."/>
            <person name="Wedrychowicz H."/>
        </authorList>
    </citation>
    <scope>NUCLEOTIDE SEQUENCE [LARGE SCALE GENOMIC DNA]</scope>
    <source>
        <strain evidence="2 3">DSM 26991</strain>
    </source>
</reference>
<feature type="transmembrane region" description="Helical" evidence="1">
    <location>
        <begin position="12"/>
        <end position="32"/>
    </location>
</feature>
<organism evidence="2 3">
    <name type="scientific">Bacteroides luti</name>
    <dbReference type="NCBI Taxonomy" id="1297750"/>
    <lineage>
        <taxon>Bacteria</taxon>
        <taxon>Pseudomonadati</taxon>
        <taxon>Bacteroidota</taxon>
        <taxon>Bacteroidia</taxon>
        <taxon>Bacteroidales</taxon>
        <taxon>Bacteroidaceae</taxon>
        <taxon>Bacteroides</taxon>
    </lineage>
</organism>